<evidence type="ECO:0000256" key="2">
    <source>
        <dbReference type="ARBA" id="ARBA00022475"/>
    </source>
</evidence>
<dbReference type="InterPro" id="IPR050833">
    <property type="entry name" value="Poly_Biosynth_Transport"/>
</dbReference>
<dbReference type="GO" id="GO:0009252">
    <property type="term" value="P:peptidoglycan biosynthetic process"/>
    <property type="evidence" value="ECO:0007669"/>
    <property type="project" value="UniProtKB-KW"/>
</dbReference>
<feature type="transmembrane region" description="Helical" evidence="8">
    <location>
        <begin position="80"/>
        <end position="106"/>
    </location>
</feature>
<feature type="non-terminal residue" evidence="9">
    <location>
        <position position="1"/>
    </location>
</feature>
<proteinExistence type="predicted"/>
<evidence type="ECO:0000256" key="5">
    <source>
        <dbReference type="ARBA" id="ARBA00022984"/>
    </source>
</evidence>
<keyword evidence="2" id="KW-1003">Cell membrane</keyword>
<keyword evidence="6 8" id="KW-1133">Transmembrane helix</keyword>
<feature type="transmembrane region" description="Helical" evidence="8">
    <location>
        <begin position="228"/>
        <end position="246"/>
    </location>
</feature>
<name>A0A382VI36_9ZZZZ</name>
<evidence type="ECO:0000256" key="1">
    <source>
        <dbReference type="ARBA" id="ARBA00004651"/>
    </source>
</evidence>
<evidence type="ECO:0000313" key="9">
    <source>
        <dbReference type="EMBL" id="SVD46050.1"/>
    </source>
</evidence>
<evidence type="ECO:0000256" key="3">
    <source>
        <dbReference type="ARBA" id="ARBA00022692"/>
    </source>
</evidence>
<dbReference type="EMBL" id="UINC01152071">
    <property type="protein sequence ID" value="SVD46050.1"/>
    <property type="molecule type" value="Genomic_DNA"/>
</dbReference>
<dbReference type="Pfam" id="PF03023">
    <property type="entry name" value="MurJ"/>
    <property type="match status" value="1"/>
</dbReference>
<keyword evidence="7 8" id="KW-0472">Membrane</keyword>
<keyword evidence="4" id="KW-0133">Cell shape</keyword>
<gene>
    <name evidence="9" type="ORF">METZ01_LOCUS398904</name>
</gene>
<feature type="transmembrane region" description="Helical" evidence="8">
    <location>
        <begin position="20"/>
        <end position="42"/>
    </location>
</feature>
<feature type="non-terminal residue" evidence="9">
    <location>
        <position position="284"/>
    </location>
</feature>
<feature type="transmembrane region" description="Helical" evidence="8">
    <location>
        <begin position="168"/>
        <end position="192"/>
    </location>
</feature>
<evidence type="ECO:0008006" key="10">
    <source>
        <dbReference type="Google" id="ProtNLM"/>
    </source>
</evidence>
<evidence type="ECO:0000256" key="4">
    <source>
        <dbReference type="ARBA" id="ARBA00022960"/>
    </source>
</evidence>
<feature type="transmembrane region" description="Helical" evidence="8">
    <location>
        <begin position="199"/>
        <end position="222"/>
    </location>
</feature>
<dbReference type="GO" id="GO:0005886">
    <property type="term" value="C:plasma membrane"/>
    <property type="evidence" value="ECO:0007669"/>
    <property type="project" value="UniProtKB-SubCell"/>
</dbReference>
<dbReference type="AlphaFoldDB" id="A0A382VI36"/>
<accession>A0A382VI36</accession>
<dbReference type="PANTHER" id="PTHR30250:SF11">
    <property type="entry name" value="O-ANTIGEN TRANSPORTER-RELATED"/>
    <property type="match status" value="1"/>
</dbReference>
<evidence type="ECO:0000256" key="6">
    <source>
        <dbReference type="ARBA" id="ARBA00022989"/>
    </source>
</evidence>
<reference evidence="9" key="1">
    <citation type="submission" date="2018-05" db="EMBL/GenBank/DDBJ databases">
        <authorList>
            <person name="Lanie J.A."/>
            <person name="Ng W.-L."/>
            <person name="Kazmierczak K.M."/>
            <person name="Andrzejewski T.M."/>
            <person name="Davidsen T.M."/>
            <person name="Wayne K.J."/>
            <person name="Tettelin H."/>
            <person name="Glass J.I."/>
            <person name="Rusch D."/>
            <person name="Podicherti R."/>
            <person name="Tsui H.-C.T."/>
            <person name="Winkler M.E."/>
        </authorList>
    </citation>
    <scope>NUCLEOTIDE SEQUENCE</scope>
</reference>
<feature type="transmembrane region" description="Helical" evidence="8">
    <location>
        <begin position="139"/>
        <end position="162"/>
    </location>
</feature>
<comment type="subcellular location">
    <subcellularLocation>
        <location evidence="1">Cell membrane</location>
        <topology evidence="1">Multi-pass membrane protein</topology>
    </subcellularLocation>
</comment>
<keyword evidence="3 8" id="KW-0812">Transmembrane</keyword>
<organism evidence="9">
    <name type="scientific">marine metagenome</name>
    <dbReference type="NCBI Taxonomy" id="408172"/>
    <lineage>
        <taxon>unclassified sequences</taxon>
        <taxon>metagenomes</taxon>
        <taxon>ecological metagenomes</taxon>
    </lineage>
</organism>
<sequence length="284" mass="31201">LVVLPLAAWLNPSAMGMVHGILVAATIKALIVLIYIFLRYLRHGVSGEAFMRKQLAYGIPVGLTALVYVINFNIDKYLVSLFFSTSIFAVYYIGSLWAPVFGWITFSASQVVTPRMSAAHKEGRLSEMERLYGESVRNLALVFLPFTVVLAVIAQPLIISLFTADYAAAVPVFMIYLLLLPSRPFSLGWVLMASGQTRFLFKLAVLMAITNAFLSYTLLVTLEGDMRLLGIPIATVTVTWLSTIFVTRQTARTLKIPFARLCPWRAIGTTTLVSLLAGAPAASL</sequence>
<protein>
    <recommendedName>
        <fullName evidence="10">Polysaccharide biosynthesis protein C-terminal domain-containing protein</fullName>
    </recommendedName>
</protein>
<dbReference type="InterPro" id="IPR004268">
    <property type="entry name" value="MurJ"/>
</dbReference>
<dbReference type="GO" id="GO:0008360">
    <property type="term" value="P:regulation of cell shape"/>
    <property type="evidence" value="ECO:0007669"/>
    <property type="project" value="UniProtKB-KW"/>
</dbReference>
<evidence type="ECO:0000256" key="8">
    <source>
        <dbReference type="SAM" id="Phobius"/>
    </source>
</evidence>
<evidence type="ECO:0000256" key="7">
    <source>
        <dbReference type="ARBA" id="ARBA00023136"/>
    </source>
</evidence>
<keyword evidence="5" id="KW-0573">Peptidoglycan synthesis</keyword>
<dbReference type="PANTHER" id="PTHR30250">
    <property type="entry name" value="PST FAMILY PREDICTED COLANIC ACID TRANSPORTER"/>
    <property type="match status" value="1"/>
</dbReference>
<feature type="transmembrane region" description="Helical" evidence="8">
    <location>
        <begin position="54"/>
        <end position="74"/>
    </location>
</feature>